<sequence length="189" mass="20641">MLSPKRITPPASMPITLDEAKAQCRVELGVTDEDSLIEGMIAAATEQLESTLDSVLVSQTWEQRFGAFSHCLRLPKKAVSGVVSVKYYDAGNTLQTLASSSYELLTDAAGSYVSFWPLSSFPDVYERPDAVVVQFTAGGVVADISPSLRAAILLHVAFLYEFRESNLEASVTPTGAYENLIWPFKRTKV</sequence>
<accession>G9A7C7</accession>
<dbReference type="Proteomes" id="UP000007735">
    <property type="component" value="Chromosome"/>
</dbReference>
<dbReference type="PATRIC" id="fig|380.5.peg.1763"/>
<dbReference type="NCBIfam" id="TIGR01560">
    <property type="entry name" value="put_DNA_pack"/>
    <property type="match status" value="1"/>
</dbReference>
<evidence type="ECO:0008006" key="3">
    <source>
        <dbReference type="Google" id="ProtNLM"/>
    </source>
</evidence>
<dbReference type="EMBL" id="HE616890">
    <property type="protein sequence ID" value="CCE96157.1"/>
    <property type="molecule type" value="Genomic_DNA"/>
</dbReference>
<gene>
    <name evidence="1" type="ordered locus">SFHH103_01660</name>
</gene>
<dbReference type="NCBIfam" id="TIGR02215">
    <property type="entry name" value="phage_chp_gp8"/>
    <property type="match status" value="1"/>
</dbReference>
<dbReference type="STRING" id="1117943.SFHH103_01660"/>
<evidence type="ECO:0000313" key="1">
    <source>
        <dbReference type="EMBL" id="CCE96157.1"/>
    </source>
</evidence>
<organism evidence="1 2">
    <name type="scientific">Sinorhizobium fredii (strain HH103)</name>
    <dbReference type="NCBI Taxonomy" id="1117943"/>
    <lineage>
        <taxon>Bacteria</taxon>
        <taxon>Pseudomonadati</taxon>
        <taxon>Pseudomonadota</taxon>
        <taxon>Alphaproteobacteria</taxon>
        <taxon>Hyphomicrobiales</taxon>
        <taxon>Rhizobiaceae</taxon>
        <taxon>Sinorhizobium/Ensifer group</taxon>
        <taxon>Sinorhizobium</taxon>
    </lineage>
</organism>
<dbReference type="Pfam" id="PF05135">
    <property type="entry name" value="Phage_connect_1"/>
    <property type="match status" value="1"/>
</dbReference>
<name>G9A7C7_SINF1</name>
<proteinExistence type="predicted"/>
<dbReference type="AlphaFoldDB" id="G9A7C7"/>
<dbReference type="CDD" id="cd08054">
    <property type="entry name" value="gp6"/>
    <property type="match status" value="1"/>
</dbReference>
<dbReference type="InterPro" id="IPR021146">
    <property type="entry name" value="Phage_gp6-like_head-tail"/>
</dbReference>
<dbReference type="InterPro" id="IPR006450">
    <property type="entry name" value="Phage_HK97_gp6-like"/>
</dbReference>
<dbReference type="eggNOG" id="ENOG5032SBG">
    <property type="taxonomic scope" value="Bacteria"/>
</dbReference>
<dbReference type="KEGG" id="sfh:SFHH103_01660"/>
<dbReference type="Gene3D" id="1.10.3230.30">
    <property type="entry name" value="Phage gp6-like head-tail connector protein"/>
    <property type="match status" value="1"/>
</dbReference>
<protein>
    <recommendedName>
        <fullName evidence="3">Phage gp6-like head-tail connector protein</fullName>
    </recommendedName>
</protein>
<dbReference type="RefSeq" id="WP_014328620.1">
    <property type="nucleotide sequence ID" value="NC_016812.1"/>
</dbReference>
<reference evidence="1 2" key="1">
    <citation type="journal article" date="2012" name="J. Bacteriol.">
        <title>Genome sequence of the soybean symbiont Sinorhizobium fredii HH103.</title>
        <authorList>
            <person name="Weidner S."/>
            <person name="Becker A."/>
            <person name="Bonilla I."/>
            <person name="Jaenicke S."/>
            <person name="Lloret J."/>
            <person name="Margaret I."/>
            <person name="Puhler A."/>
            <person name="Ruiz-Sainz J.E."/>
            <person name="Schneiker-Bekel S."/>
            <person name="Szczepanowski R."/>
            <person name="Vinardell J.M."/>
            <person name="Zehner S."/>
            <person name="Gottfert M."/>
        </authorList>
    </citation>
    <scope>NUCLEOTIDE SEQUENCE [LARGE SCALE GENOMIC DNA]</scope>
    <source>
        <strain evidence="1 2">HH103</strain>
    </source>
</reference>
<evidence type="ECO:0000313" key="2">
    <source>
        <dbReference type="Proteomes" id="UP000007735"/>
    </source>
</evidence>
<dbReference type="HOGENOM" id="CLU_085951_0_1_5"/>
<dbReference type="InterPro" id="IPR011738">
    <property type="entry name" value="Phage_CHP"/>
</dbReference>